<dbReference type="OrthoDB" id="9772097at2"/>
<accession>A0A0N0VL61</accession>
<dbReference type="RefSeq" id="WP_054057423.1">
    <property type="nucleotide sequence ID" value="NZ_JAQMZR010000044.1"/>
</dbReference>
<dbReference type="InterPro" id="IPR008972">
    <property type="entry name" value="Cupredoxin"/>
</dbReference>
<name>A0A0N0VL61_9PSED</name>
<proteinExistence type="predicted"/>
<protein>
    <submittedName>
        <fullName evidence="2">Plastocyanin</fullName>
    </submittedName>
</protein>
<dbReference type="SUPFAM" id="SSF117074">
    <property type="entry name" value="Hypothetical protein PA1324"/>
    <property type="match status" value="1"/>
</dbReference>
<organism evidence="2 3">
    <name type="scientific">Pseudomonas asplenii</name>
    <dbReference type="NCBI Taxonomy" id="53407"/>
    <lineage>
        <taxon>Bacteria</taxon>
        <taxon>Pseudomonadati</taxon>
        <taxon>Pseudomonadota</taxon>
        <taxon>Gammaproteobacteria</taxon>
        <taxon>Pseudomonadales</taxon>
        <taxon>Pseudomonadaceae</taxon>
        <taxon>Pseudomonas</taxon>
    </lineage>
</organism>
<evidence type="ECO:0000256" key="1">
    <source>
        <dbReference type="SAM" id="SignalP"/>
    </source>
</evidence>
<keyword evidence="1" id="KW-0732">Signal</keyword>
<evidence type="ECO:0000313" key="2">
    <source>
        <dbReference type="EMBL" id="KPA93283.1"/>
    </source>
</evidence>
<dbReference type="SUPFAM" id="SSF49503">
    <property type="entry name" value="Cupredoxins"/>
    <property type="match status" value="1"/>
</dbReference>
<dbReference type="EMBL" id="JSYZ01000001">
    <property type="protein sequence ID" value="KPA93283.1"/>
    <property type="molecule type" value="Genomic_DNA"/>
</dbReference>
<dbReference type="PATRIC" id="fig|50340.43.peg.215"/>
<dbReference type="AlphaFoldDB" id="A0A0N0VL61"/>
<evidence type="ECO:0000313" key="3">
    <source>
        <dbReference type="Proteomes" id="UP000037931"/>
    </source>
</evidence>
<dbReference type="CDD" id="cd04221">
    <property type="entry name" value="MauL"/>
    <property type="match status" value="1"/>
</dbReference>
<dbReference type="STRING" id="50340.PF66_00212"/>
<dbReference type="Gene3D" id="2.60.40.420">
    <property type="entry name" value="Cupredoxins - blue copper proteins"/>
    <property type="match status" value="1"/>
</dbReference>
<dbReference type="InterPro" id="IPR034242">
    <property type="entry name" value="MauL"/>
</dbReference>
<dbReference type="Proteomes" id="UP000037931">
    <property type="component" value="Unassembled WGS sequence"/>
</dbReference>
<feature type="chain" id="PRO_5005861086" evidence="1">
    <location>
        <begin position="26"/>
        <end position="229"/>
    </location>
</feature>
<keyword evidence="3" id="KW-1185">Reference proteome</keyword>
<gene>
    <name evidence="2" type="ORF">PF66_00212</name>
</gene>
<feature type="signal peptide" evidence="1">
    <location>
        <begin position="1"/>
        <end position="25"/>
    </location>
</feature>
<reference evidence="2 3" key="1">
    <citation type="journal article" date="2015" name="PLoS ONE">
        <title>Rice-Infecting Pseudomonas Genomes Are Highly Accessorized and Harbor Multiple Putative Virulence Mechanisms to Cause Sheath Brown Rot.</title>
        <authorList>
            <person name="Quibod I.L."/>
            <person name="Grande G."/>
            <person name="Oreiro E.G."/>
            <person name="Borja F.N."/>
            <person name="Dossa G.S."/>
            <person name="Mauleon R."/>
            <person name="Cruz C.V."/>
            <person name="Oliva R."/>
        </authorList>
    </citation>
    <scope>NUCLEOTIDE SEQUENCE [LARGE SCALE GENOMIC DNA]</scope>
    <source>
        <strain evidence="2 3">IRRI 6609</strain>
    </source>
</reference>
<comment type="caution">
    <text evidence="2">The sequence shown here is derived from an EMBL/GenBank/DDBJ whole genome shotgun (WGS) entry which is preliminary data.</text>
</comment>
<sequence precursor="true">MARPISLPGLFLCVAGLLASGPSHAAGLQADLVDQQGKPLVGAVLTLQGGAAPAAISLKADMDQRNKEYVPHVLAVHTGTQVKFPNSDNIRHQVYSFSQPKRFELRLYEGTPSDPVLFDKPGVVVLGCNIHDWMLGYIYVTDDPWFATSNDNGRIAFDKLPAGHYRVTLWHPQVADMQPQAGGEIDVPATGLKQRFSLTIQPLSSDAPSAPASSAFGDAFNKALSEPAQ</sequence>